<evidence type="ECO:0000313" key="1">
    <source>
        <dbReference type="EMBL" id="EHR31935.1"/>
    </source>
</evidence>
<protein>
    <submittedName>
        <fullName evidence="1">Uncharacterized protein</fullName>
    </submittedName>
</protein>
<dbReference type="AlphaFoldDB" id="H3NQY7"/>
<dbReference type="GeneID" id="96999845"/>
<comment type="caution">
    <text evidence="1">The sequence shown here is derived from an EMBL/GenBank/DDBJ whole genome shotgun (WGS) entry which is preliminary data.</text>
</comment>
<dbReference type="OrthoDB" id="2038298at2"/>
<dbReference type="Proteomes" id="UP000004191">
    <property type="component" value="Unassembled WGS sequence"/>
</dbReference>
<organism evidence="1 2">
    <name type="scientific">Helcococcus kunzii ATCC 51366</name>
    <dbReference type="NCBI Taxonomy" id="883114"/>
    <lineage>
        <taxon>Bacteria</taxon>
        <taxon>Bacillati</taxon>
        <taxon>Bacillota</taxon>
        <taxon>Tissierellia</taxon>
        <taxon>Tissierellales</taxon>
        <taxon>Peptoniphilaceae</taxon>
        <taxon>Helcococcus</taxon>
    </lineage>
</organism>
<reference evidence="1 2" key="1">
    <citation type="submission" date="2012-01" db="EMBL/GenBank/DDBJ databases">
        <title>The Genome Sequence of Helcococcus kunzii ATCC 51366.</title>
        <authorList>
            <consortium name="The Broad Institute Genome Sequencing Platform"/>
            <person name="Earl A."/>
            <person name="Ward D."/>
            <person name="Feldgarden M."/>
            <person name="Gevers D."/>
            <person name="Huys G."/>
            <person name="Young S.K."/>
            <person name="Zeng Q."/>
            <person name="Gargeya S."/>
            <person name="Fitzgerald M."/>
            <person name="Haas B."/>
            <person name="Abouelleil A."/>
            <person name="Alvarado L."/>
            <person name="Arachchi H.M."/>
            <person name="Berlin A."/>
            <person name="Chapman S.B."/>
            <person name="Gearin G."/>
            <person name="Goldberg J."/>
            <person name="Griggs A."/>
            <person name="Gujja S."/>
            <person name="Hansen M."/>
            <person name="Heiman D."/>
            <person name="Howarth C."/>
            <person name="Larimer J."/>
            <person name="Lui A."/>
            <person name="MacDonald P.J.P."/>
            <person name="McCowen C."/>
            <person name="Montmayeur A."/>
            <person name="Murphy C."/>
            <person name="Neiman D."/>
            <person name="Pearson M."/>
            <person name="Priest M."/>
            <person name="Roberts A."/>
            <person name="Saif S."/>
            <person name="Shea T."/>
            <person name="Sisk P."/>
            <person name="Stolte C."/>
            <person name="Sykes S."/>
            <person name="Wortman J."/>
            <person name="Nusbaum C."/>
            <person name="Birren B."/>
        </authorList>
    </citation>
    <scope>NUCLEOTIDE SEQUENCE [LARGE SCALE GENOMIC DNA]</scope>
    <source>
        <strain evidence="1 2">ATCC 51366</strain>
    </source>
</reference>
<dbReference type="EMBL" id="AGEI01000032">
    <property type="protein sequence ID" value="EHR31935.1"/>
    <property type="molecule type" value="Genomic_DNA"/>
</dbReference>
<name>H3NQY7_9FIRM</name>
<sequence>MSRREWKAWLNDEKSIEYRFTDFVGYKNGKFIIILSKTSPYDNEKLVLDWDNIYSYKVTNESYREDVWVTTEDMKNNDNIGIVYRFDDSDFLRQFRNDNEMYKDYRISHFIVVSEDVIDVLSSGAPNISYLNTKTPNRFENIYGEYVDTINGQTKFGFSLTGLEDLFDIQKGYDTTGEYKGNIIRFYDMFTGKVYEPFPLEKNIAYGGNVYFSNDFYYFLRVKLEENLLEIIEYLPQEEPYILKSFSLKELNLYNISICGNGINLISQDGNQFESYYPKRLSLELPDNESVYFIDKNNLYIGAWIEEGFDEETGSPSDDYRYYNKFIIRDLEGNLISEEIGNLFQNGDGFWWIS</sequence>
<proteinExistence type="predicted"/>
<evidence type="ECO:0000313" key="2">
    <source>
        <dbReference type="Proteomes" id="UP000004191"/>
    </source>
</evidence>
<keyword evidence="2" id="KW-1185">Reference proteome</keyword>
<accession>H3NQY7</accession>
<dbReference type="HOGENOM" id="CLU_782503_0_0_9"/>
<gene>
    <name evidence="1" type="ORF">HMPREF9709_01748</name>
</gene>
<dbReference type="STRING" id="883114.HMPREF9709_01748"/>
<dbReference type="eggNOG" id="ENOG5030AAJ">
    <property type="taxonomic scope" value="Bacteria"/>
</dbReference>
<dbReference type="RefSeq" id="WP_005399262.1">
    <property type="nucleotide sequence ID" value="NZ_JH601089.1"/>
</dbReference>